<protein>
    <submittedName>
        <fullName evidence="2">Uncharacterized protein</fullName>
    </submittedName>
</protein>
<reference evidence="1 3" key="1">
    <citation type="submission" date="2016-07" db="EMBL/GenBank/DDBJ databases">
        <authorList>
            <person name="Jeong J.-J."/>
            <person name="Kim D.W."/>
            <person name="Sang M.K."/>
            <person name="Choi I.-G."/>
            <person name="Kim K.D."/>
        </authorList>
    </citation>
    <scope>NUCLEOTIDE SEQUENCE [LARGE SCALE GENOMIC DNA]</scope>
    <source>
        <strain evidence="1 3">C-26</strain>
    </source>
</reference>
<accession>A0A1M7IGC9</accession>
<name>A0A1M7IGC9_9FLAO</name>
<dbReference type="Proteomes" id="UP000184069">
    <property type="component" value="Unassembled WGS sequence"/>
</dbReference>
<organism evidence="2 4">
    <name type="scientific">Chryseobacterium contaminans</name>
    <dbReference type="NCBI Taxonomy" id="1423959"/>
    <lineage>
        <taxon>Bacteria</taxon>
        <taxon>Pseudomonadati</taxon>
        <taxon>Bacteroidota</taxon>
        <taxon>Flavobacteriia</taxon>
        <taxon>Flavobacteriales</taxon>
        <taxon>Weeksellaceae</taxon>
        <taxon>Chryseobacterium group</taxon>
        <taxon>Chryseobacterium</taxon>
    </lineage>
</organism>
<keyword evidence="3" id="KW-1185">Reference proteome</keyword>
<dbReference type="RefSeq" id="WP_066697077.1">
    <property type="nucleotide sequence ID" value="NZ_FRBM01000014.1"/>
</dbReference>
<evidence type="ECO:0000313" key="3">
    <source>
        <dbReference type="Proteomes" id="UP000093508"/>
    </source>
</evidence>
<reference evidence="2 4" key="2">
    <citation type="submission" date="2016-11" db="EMBL/GenBank/DDBJ databases">
        <authorList>
            <person name="Jaros S."/>
            <person name="Januszkiewicz K."/>
            <person name="Wedrychowicz H."/>
        </authorList>
    </citation>
    <scope>NUCLEOTIDE SEQUENCE [LARGE SCALE GENOMIC DNA]</scope>
    <source>
        <strain evidence="2 4">DSM 27621</strain>
    </source>
</reference>
<dbReference type="STRING" id="1423959.SAMN05444407_11482"/>
<evidence type="ECO:0000313" key="1">
    <source>
        <dbReference type="EMBL" id="OCA78064.1"/>
    </source>
</evidence>
<proteinExistence type="predicted"/>
<evidence type="ECO:0000313" key="4">
    <source>
        <dbReference type="Proteomes" id="UP000184069"/>
    </source>
</evidence>
<dbReference type="Proteomes" id="UP000093508">
    <property type="component" value="Unassembled WGS sequence"/>
</dbReference>
<dbReference type="EMBL" id="FRBM01000014">
    <property type="protein sequence ID" value="SHM39842.1"/>
    <property type="molecule type" value="Genomic_DNA"/>
</dbReference>
<dbReference type="AlphaFoldDB" id="A0A1M7IGC9"/>
<sequence length="120" mass="13883">MTWTPITIEEIFEKIHSAENELRGDLLNFWDLIKIDPEKWVEEEYGKEGGGFWVVGLIGRRVIYYNDIEEGFNISDYTTYGIIDDYVCNQDDLYFTILNMFSLITFGGRITGQAGPPINL</sequence>
<dbReference type="EMBL" id="MAYF01000301">
    <property type="protein sequence ID" value="OCA78064.1"/>
    <property type="molecule type" value="Genomic_DNA"/>
</dbReference>
<evidence type="ECO:0000313" key="2">
    <source>
        <dbReference type="EMBL" id="SHM39842.1"/>
    </source>
</evidence>
<gene>
    <name evidence="1" type="ORF">BBH99_01945</name>
    <name evidence="2" type="ORF">SAMN05444407_11482</name>
</gene>